<dbReference type="Gene3D" id="3.40.190.10">
    <property type="entry name" value="Periplasmic binding protein-like II"/>
    <property type="match status" value="2"/>
</dbReference>
<feature type="signal peptide" evidence="5">
    <location>
        <begin position="1"/>
        <end position="25"/>
    </location>
</feature>
<feature type="domain" description="Solute-binding protein family 3/N-terminal" evidence="6">
    <location>
        <begin position="37"/>
        <end position="260"/>
    </location>
</feature>
<gene>
    <name evidence="8" type="ORF">SAMN04488597_10524</name>
    <name evidence="9" type="ORF">SAMN04488598_105124</name>
    <name evidence="11" type="ORF">SAMN04515652_104155</name>
    <name evidence="10" type="ORF">SAMN04515654_10352</name>
</gene>
<dbReference type="EMBL" id="FMYT01000005">
    <property type="protein sequence ID" value="SDC35239.1"/>
    <property type="molecule type" value="Genomic_DNA"/>
</dbReference>
<keyword evidence="14" id="KW-1185">Reference proteome</keyword>
<protein>
    <submittedName>
        <fullName evidence="8">Amino acid ABC transporter substrate-binding protein, PAAT family</fullName>
    </submittedName>
</protein>
<reference evidence="10 13" key="1">
    <citation type="submission" date="2016-10" db="EMBL/GenBank/DDBJ databases">
        <authorList>
            <person name="de Groot N.N."/>
        </authorList>
    </citation>
    <scope>NUCLEOTIDE SEQUENCE [LARGE SCALE GENOMIC DNA]</scope>
    <source>
        <strain evidence="10 13">WG7</strain>
    </source>
</reference>
<evidence type="ECO:0000256" key="2">
    <source>
        <dbReference type="ARBA" id="ARBA00010333"/>
    </source>
</evidence>
<dbReference type="PANTHER" id="PTHR35936">
    <property type="entry name" value="MEMBRANE-BOUND LYTIC MUREIN TRANSGLYCOSYLASE F"/>
    <property type="match status" value="1"/>
</dbReference>
<dbReference type="Proteomes" id="UP000198945">
    <property type="component" value="Unassembled WGS sequence"/>
</dbReference>
<keyword evidence="3 5" id="KW-0732">Signal</keyword>
<accession>A0A1G6KVV6</accession>
<evidence type="ECO:0000256" key="1">
    <source>
        <dbReference type="ARBA" id="ARBA00004196"/>
    </source>
</evidence>
<dbReference type="Proteomes" id="UP000198612">
    <property type="component" value="Unassembled WGS sequence"/>
</dbReference>
<evidence type="ECO:0000256" key="3">
    <source>
        <dbReference type="ARBA" id="ARBA00022729"/>
    </source>
</evidence>
<dbReference type="Proteomes" id="UP000324896">
    <property type="component" value="Unassembled WGS sequence"/>
</dbReference>
<dbReference type="PROSITE" id="PS01039">
    <property type="entry name" value="SBP_BACTERIAL_3"/>
    <property type="match status" value="1"/>
</dbReference>
<dbReference type="InterPro" id="IPR001320">
    <property type="entry name" value="Iontro_rcpt_C"/>
</dbReference>
<dbReference type="InterPro" id="IPR001638">
    <property type="entry name" value="Solute-binding_3/MltF_N"/>
</dbReference>
<dbReference type="Pfam" id="PF00497">
    <property type="entry name" value="SBP_bac_3"/>
    <property type="match status" value="1"/>
</dbReference>
<dbReference type="SMART" id="SM00062">
    <property type="entry name" value="PBPb"/>
    <property type="match status" value="1"/>
</dbReference>
<dbReference type="GO" id="GO:0016020">
    <property type="term" value="C:membrane"/>
    <property type="evidence" value="ECO:0007669"/>
    <property type="project" value="InterPro"/>
</dbReference>
<dbReference type="SMART" id="SM00079">
    <property type="entry name" value="PBPe"/>
    <property type="match status" value="1"/>
</dbReference>
<dbReference type="SUPFAM" id="SSF53850">
    <property type="entry name" value="Periplasmic binding protein-like II"/>
    <property type="match status" value="1"/>
</dbReference>
<organism evidence="8 15">
    <name type="scientific">Halanaerobium congolense</name>
    <dbReference type="NCBI Taxonomy" id="54121"/>
    <lineage>
        <taxon>Bacteria</taxon>
        <taxon>Bacillati</taxon>
        <taxon>Bacillota</taxon>
        <taxon>Clostridia</taxon>
        <taxon>Halanaerobiales</taxon>
        <taxon>Halanaerobiaceae</taxon>
        <taxon>Halanaerobium</taxon>
    </lineage>
</organism>
<dbReference type="GO" id="GO:0030313">
    <property type="term" value="C:cell envelope"/>
    <property type="evidence" value="ECO:0007669"/>
    <property type="project" value="UniProtKB-SubCell"/>
</dbReference>
<dbReference type="InterPro" id="IPR018313">
    <property type="entry name" value="SBP_3_CS"/>
</dbReference>
<comment type="similarity">
    <text evidence="2 4">Belongs to the bacterial solute-binding protein 3 family.</text>
</comment>
<dbReference type="PANTHER" id="PTHR35936:SF34">
    <property type="entry name" value="ABC TRANSPORTER EXTRACELLULAR-BINDING PROTEIN YCKB-RELATED"/>
    <property type="match status" value="1"/>
</dbReference>
<dbReference type="EMBL" id="FOHG01000004">
    <property type="protein sequence ID" value="SES73790.1"/>
    <property type="molecule type" value="Genomic_DNA"/>
</dbReference>
<evidence type="ECO:0000313" key="15">
    <source>
        <dbReference type="Proteomes" id="UP000324896"/>
    </source>
</evidence>
<dbReference type="AlphaFoldDB" id="A0A1G6KVV6"/>
<evidence type="ECO:0000313" key="11">
    <source>
        <dbReference type="EMBL" id="SES73790.1"/>
    </source>
</evidence>
<evidence type="ECO:0000313" key="13">
    <source>
        <dbReference type="Proteomes" id="UP000198945"/>
    </source>
</evidence>
<evidence type="ECO:0000313" key="9">
    <source>
        <dbReference type="EMBL" id="SDF05957.1"/>
    </source>
</evidence>
<evidence type="ECO:0000256" key="5">
    <source>
        <dbReference type="SAM" id="SignalP"/>
    </source>
</evidence>
<evidence type="ECO:0000259" key="6">
    <source>
        <dbReference type="SMART" id="SM00062"/>
    </source>
</evidence>
<sequence>MKNNLLNIFVIVLLALLLTGGSVMAEDSLAEIQEKGKMVVGLDDSFPPMGFRDENGEIVGFDIDLAKEAAKRMGVEVEFKAVDWDGVILSLKNGMIDAIWNGLTITPEREESIDFSQPYLENSQSIVVQADSDIETKADLAGKVVGIQLGSSAVSAVESEPKVLDTFKELRKFSNNTEALMDLQTGRVQAVVLDVIVGRYYISQRPGQFKVLEEDFGGEKYGVGIRDGADSFRKALNAALDEMIADGTAAEISEKWFGEDIVLK</sequence>
<dbReference type="EMBL" id="FNBJ01000005">
    <property type="protein sequence ID" value="SDF05957.1"/>
    <property type="molecule type" value="Genomic_DNA"/>
</dbReference>
<evidence type="ECO:0000313" key="12">
    <source>
        <dbReference type="Proteomes" id="UP000198612"/>
    </source>
</evidence>
<evidence type="ECO:0000313" key="8">
    <source>
        <dbReference type="EMBL" id="SDC35239.1"/>
    </source>
</evidence>
<comment type="subcellular location">
    <subcellularLocation>
        <location evidence="1">Cell envelope</location>
    </subcellularLocation>
</comment>
<feature type="chain" id="PRO_5011393196" evidence="5">
    <location>
        <begin position="26"/>
        <end position="264"/>
    </location>
</feature>
<evidence type="ECO:0000313" key="14">
    <source>
        <dbReference type="Proteomes" id="UP000199519"/>
    </source>
</evidence>
<dbReference type="RefSeq" id="WP_089716075.1">
    <property type="nucleotide sequence ID" value="NZ_FMYT01000005.1"/>
</dbReference>
<evidence type="ECO:0000313" key="10">
    <source>
        <dbReference type="EMBL" id="SDI21767.1"/>
    </source>
</evidence>
<dbReference type="CDD" id="cd00996">
    <property type="entry name" value="PBP2_AatB_like"/>
    <property type="match status" value="1"/>
</dbReference>
<name>A0A1G6KVV6_9FIRM</name>
<dbReference type="GO" id="GO:0015276">
    <property type="term" value="F:ligand-gated monoatomic ion channel activity"/>
    <property type="evidence" value="ECO:0007669"/>
    <property type="project" value="InterPro"/>
</dbReference>
<reference evidence="12 14" key="2">
    <citation type="submission" date="2016-10" db="EMBL/GenBank/DDBJ databases">
        <authorList>
            <person name="Varghese N."/>
            <person name="Submissions S."/>
        </authorList>
    </citation>
    <scope>NUCLEOTIDE SEQUENCE [LARGE SCALE GENOMIC DNA]</scope>
    <source>
        <strain evidence="8 15">WG10</strain>
        <strain evidence="9 14">WG2</strain>
        <strain evidence="11 12">WG5</strain>
    </source>
</reference>
<evidence type="ECO:0000256" key="4">
    <source>
        <dbReference type="RuleBase" id="RU003744"/>
    </source>
</evidence>
<feature type="domain" description="Ionotropic glutamate receptor C-terminal" evidence="7">
    <location>
        <begin position="37"/>
        <end position="259"/>
    </location>
</feature>
<dbReference type="Proteomes" id="UP000199519">
    <property type="component" value="Unassembled WGS sequence"/>
</dbReference>
<proteinExistence type="inferred from homology"/>
<evidence type="ECO:0000259" key="7">
    <source>
        <dbReference type="SMART" id="SM00079"/>
    </source>
</evidence>
<dbReference type="EMBL" id="FNEH01000003">
    <property type="protein sequence ID" value="SDI21767.1"/>
    <property type="molecule type" value="Genomic_DNA"/>
</dbReference>